<dbReference type="InterPro" id="IPR023521">
    <property type="entry name" value="Pelota_arc"/>
</dbReference>
<dbReference type="Proteomes" id="UP000240322">
    <property type="component" value="Unassembled WGS sequence"/>
</dbReference>
<comment type="similarity">
    <text evidence="3 9">Belongs to the eukaryotic release factor 1 family. Pelota subfamily.</text>
</comment>
<dbReference type="InterPro" id="IPR058547">
    <property type="entry name" value="Pelota_N"/>
</dbReference>
<dbReference type="NCBIfam" id="TIGR00111">
    <property type="entry name" value="pelota"/>
    <property type="match status" value="1"/>
</dbReference>
<comment type="subunit">
    <text evidence="9">Monomer.</text>
</comment>
<dbReference type="InterPro" id="IPR038069">
    <property type="entry name" value="Pelota/DOM34_N"/>
</dbReference>
<dbReference type="AlphaFoldDB" id="A0A2R6ASD7"/>
<evidence type="ECO:0000256" key="1">
    <source>
        <dbReference type="ARBA" id="ARBA00001968"/>
    </source>
</evidence>
<dbReference type="InterPro" id="IPR004405">
    <property type="entry name" value="TF_pelota"/>
</dbReference>
<dbReference type="PANTHER" id="PTHR10853:SF0">
    <property type="entry name" value="PROTEIN PELOTA HOMOLOG"/>
    <property type="match status" value="1"/>
</dbReference>
<keyword evidence="4 9" id="KW-0963">Cytoplasm</keyword>
<comment type="function">
    <text evidence="9">May function in recognizing stalled ribosomes, interact with stem-loop structures in stalled mRNA molecules, and effect endonucleolytic cleavage of the mRNA. May play a role in the release non-functional ribosomes and degradation of damaged mRNAs. Has endoribonuclease activity.</text>
</comment>
<evidence type="ECO:0000313" key="12">
    <source>
        <dbReference type="Proteomes" id="UP000240322"/>
    </source>
</evidence>
<comment type="caution">
    <text evidence="11">The sequence shown here is derived from an EMBL/GenBank/DDBJ whole genome shotgun (WGS) entry which is preliminary data.</text>
</comment>
<dbReference type="SUPFAM" id="SSF53137">
    <property type="entry name" value="Translational machinery components"/>
    <property type="match status" value="1"/>
</dbReference>
<organism evidence="11 12">
    <name type="scientific">Candidatus Marsarchaeota G2 archaeon OSP_D</name>
    <dbReference type="NCBI Taxonomy" id="1978157"/>
    <lineage>
        <taxon>Archaea</taxon>
        <taxon>Candidatus Marsarchaeota</taxon>
        <taxon>Candidatus Marsarchaeota group 2</taxon>
    </lineage>
</organism>
<accession>A0A2R6ASD7</accession>
<dbReference type="GO" id="GO:0016787">
    <property type="term" value="F:hydrolase activity"/>
    <property type="evidence" value="ECO:0007669"/>
    <property type="project" value="UniProtKB-KW"/>
</dbReference>
<protein>
    <recommendedName>
        <fullName evidence="9">Protein pelota homolog</fullName>
        <ecNumber evidence="9">3.1.-.-</ecNumber>
    </recommendedName>
</protein>
<dbReference type="InterPro" id="IPR005140">
    <property type="entry name" value="eRF1_Pelota-like_N"/>
</dbReference>
<evidence type="ECO:0000256" key="2">
    <source>
        <dbReference type="ARBA" id="ARBA00004496"/>
    </source>
</evidence>
<keyword evidence="8 9" id="KW-0378">Hydrolase</keyword>
<dbReference type="Pfam" id="PF26356">
    <property type="entry name" value="Pelota_N"/>
    <property type="match status" value="1"/>
</dbReference>
<evidence type="ECO:0000256" key="9">
    <source>
        <dbReference type="HAMAP-Rule" id="MF_01853"/>
    </source>
</evidence>
<name>A0A2R6ASD7_9ARCH</name>
<dbReference type="SUPFAM" id="SSF55315">
    <property type="entry name" value="L30e-like"/>
    <property type="match status" value="1"/>
</dbReference>
<proteinExistence type="inferred from homology"/>
<evidence type="ECO:0000259" key="10">
    <source>
        <dbReference type="SMART" id="SM01194"/>
    </source>
</evidence>
<dbReference type="SMART" id="SM01194">
    <property type="entry name" value="eRF1_1"/>
    <property type="match status" value="1"/>
</dbReference>
<dbReference type="GO" id="GO:0070651">
    <property type="term" value="P:nonfunctional rRNA decay"/>
    <property type="evidence" value="ECO:0007669"/>
    <property type="project" value="TreeGrafter"/>
</dbReference>
<keyword evidence="7 9" id="KW-0255">Endonuclease</keyword>
<evidence type="ECO:0000256" key="8">
    <source>
        <dbReference type="ARBA" id="ARBA00022801"/>
    </source>
</evidence>
<comment type="cofactor">
    <cofactor evidence="1 9">
        <name>a divalent metal cation</name>
        <dbReference type="ChEBI" id="CHEBI:60240"/>
    </cofactor>
</comment>
<dbReference type="PANTHER" id="PTHR10853">
    <property type="entry name" value="PELOTA"/>
    <property type="match status" value="1"/>
</dbReference>
<dbReference type="EC" id="3.1.-.-" evidence="9"/>
<evidence type="ECO:0000256" key="7">
    <source>
        <dbReference type="ARBA" id="ARBA00022759"/>
    </source>
</evidence>
<dbReference type="GO" id="GO:0046872">
    <property type="term" value="F:metal ion binding"/>
    <property type="evidence" value="ECO:0007669"/>
    <property type="project" value="UniProtKB-UniRule"/>
</dbReference>
<evidence type="ECO:0000313" key="11">
    <source>
        <dbReference type="EMBL" id="PSN89250.1"/>
    </source>
</evidence>
<dbReference type="InterPro" id="IPR042226">
    <property type="entry name" value="eFR1_2_sf"/>
</dbReference>
<dbReference type="EMBL" id="NEXE01000100">
    <property type="protein sequence ID" value="PSN89250.1"/>
    <property type="molecule type" value="Genomic_DNA"/>
</dbReference>
<dbReference type="GO" id="GO:0032790">
    <property type="term" value="P:ribosome disassembly"/>
    <property type="evidence" value="ECO:0007669"/>
    <property type="project" value="TreeGrafter"/>
</dbReference>
<evidence type="ECO:0000256" key="5">
    <source>
        <dbReference type="ARBA" id="ARBA00022722"/>
    </source>
</evidence>
<dbReference type="Pfam" id="PF03465">
    <property type="entry name" value="eRF1_3"/>
    <property type="match status" value="1"/>
</dbReference>
<dbReference type="GO" id="GO:0005737">
    <property type="term" value="C:cytoplasm"/>
    <property type="evidence" value="ECO:0007669"/>
    <property type="project" value="UniProtKB-SubCell"/>
</dbReference>
<dbReference type="GO" id="GO:0071025">
    <property type="term" value="P:RNA surveillance"/>
    <property type="evidence" value="ECO:0007669"/>
    <property type="project" value="InterPro"/>
</dbReference>
<evidence type="ECO:0000256" key="6">
    <source>
        <dbReference type="ARBA" id="ARBA00022723"/>
    </source>
</evidence>
<keyword evidence="5 9" id="KW-0540">Nuclease</keyword>
<dbReference type="GO" id="GO:0004519">
    <property type="term" value="F:endonuclease activity"/>
    <property type="evidence" value="ECO:0007669"/>
    <property type="project" value="UniProtKB-UniRule"/>
</dbReference>
<dbReference type="HAMAP" id="MF_01853">
    <property type="entry name" value="PelO"/>
    <property type="match status" value="1"/>
</dbReference>
<keyword evidence="6 9" id="KW-0479">Metal-binding</keyword>
<dbReference type="SUPFAM" id="SSF159065">
    <property type="entry name" value="Dom34/Pelota N-terminal domain-like"/>
    <property type="match status" value="1"/>
</dbReference>
<gene>
    <name evidence="9" type="primary">pelA</name>
    <name evidence="11" type="ORF">B9Q03_08625</name>
</gene>
<dbReference type="Gene3D" id="3.30.420.60">
    <property type="entry name" value="eRF1 domain 2"/>
    <property type="match status" value="1"/>
</dbReference>
<sequence>MRLLGFDRKSNAATVQVTSPNDLWVLEVLLSEGDVVTARTTRMLKSPDGTERGERVPTTLSVRVEKTVFEPFMNALRVTGRVVEDPDELGVLGSYHTLVVEAGSTLTIRKDEWLEGELEELEREAFGGEVVIISVDYEEVALAKMWDYGIQPIASWRLSKPRKEDLKDQERFERQVEKISEELLGHVSPNTFVIVAGPGYLKQKVLDGLKRRLEAKGVSFEATLVDTEYGGVSGVKQAVNKAVDAGFLRKLRVTRESEVVDGLFREISRDEAKVAIGLDAVKSAAENGAVDTLIVSSRLLKASYSQLKPVMRAVEKFGGRVEVVGEHHEKGEQLVGLGGVAAILRYPIRSYSSS</sequence>
<dbReference type="InterPro" id="IPR029064">
    <property type="entry name" value="Ribosomal_eL30-like_sf"/>
</dbReference>
<reference evidence="11 12" key="1">
    <citation type="submission" date="2017-04" db="EMBL/GenBank/DDBJ databases">
        <title>Novel microbial lineages endemic to geothermal iron-oxide mats fill important gaps in the evolutionary history of Archaea.</title>
        <authorList>
            <person name="Jay Z.J."/>
            <person name="Beam J.P."/>
            <person name="Dlakic M."/>
            <person name="Rusch D.B."/>
            <person name="Kozubal M.A."/>
            <person name="Inskeep W.P."/>
        </authorList>
    </citation>
    <scope>NUCLEOTIDE SEQUENCE [LARGE SCALE GENOMIC DNA]</scope>
    <source>
        <strain evidence="11">OSP_D</strain>
    </source>
</reference>
<evidence type="ECO:0000256" key="3">
    <source>
        <dbReference type="ARBA" id="ARBA00009504"/>
    </source>
</evidence>
<dbReference type="GO" id="GO:0070481">
    <property type="term" value="P:nuclear-transcribed mRNA catabolic process, non-stop decay"/>
    <property type="evidence" value="ECO:0007669"/>
    <property type="project" value="InterPro"/>
</dbReference>
<dbReference type="Gene3D" id="3.30.1330.30">
    <property type="match status" value="1"/>
</dbReference>
<dbReference type="GO" id="GO:0070966">
    <property type="term" value="P:nuclear-transcribed mRNA catabolic process, no-go decay"/>
    <property type="evidence" value="ECO:0007669"/>
    <property type="project" value="InterPro"/>
</dbReference>
<evidence type="ECO:0000256" key="4">
    <source>
        <dbReference type="ARBA" id="ARBA00022490"/>
    </source>
</evidence>
<comment type="subcellular location">
    <subcellularLocation>
        <location evidence="2 9">Cytoplasm</location>
    </subcellularLocation>
</comment>
<dbReference type="InterPro" id="IPR005142">
    <property type="entry name" value="eRF1_3"/>
</dbReference>
<feature type="domain" description="eRF1/Pelota-like N-terminal" evidence="10">
    <location>
        <begin position="1"/>
        <end position="126"/>
    </location>
</feature>
<dbReference type="Gene3D" id="2.30.30.870">
    <property type="entry name" value="Pelota, domain A"/>
    <property type="match status" value="1"/>
</dbReference>
<comment type="domain">
    <text evidence="9">The N-terminal domain has the RNA-binding Sm fold. It harbors the endoribonuclease activity.</text>
</comment>